<evidence type="ECO:0000256" key="4">
    <source>
        <dbReference type="SAM" id="MobiDB-lite"/>
    </source>
</evidence>
<dbReference type="KEGG" id="bdi:100837720"/>
<feature type="region of interest" description="Disordered" evidence="4">
    <location>
        <begin position="488"/>
        <end position="508"/>
    </location>
</feature>
<dbReference type="SUPFAM" id="SSF81923">
    <property type="entry name" value="Double Clp-N motif"/>
    <property type="match status" value="1"/>
</dbReference>
<dbReference type="ExpressionAtlas" id="A0A0Q3ESW2">
    <property type="expression patterns" value="baseline"/>
</dbReference>
<dbReference type="STRING" id="15368.A0A0Q3ESW2"/>
<feature type="compositionally biased region" description="Low complexity" evidence="4">
    <location>
        <begin position="531"/>
        <end position="551"/>
    </location>
</feature>
<dbReference type="Pfam" id="PF23569">
    <property type="entry name" value="NBD_SMAX1"/>
    <property type="match status" value="1"/>
</dbReference>
<evidence type="ECO:0000313" key="6">
    <source>
        <dbReference type="EMBL" id="KQJ89372.1"/>
    </source>
</evidence>
<proteinExistence type="inferred from homology"/>
<evidence type="ECO:0000256" key="3">
    <source>
        <dbReference type="PROSITE-ProRule" id="PRU01251"/>
    </source>
</evidence>
<gene>
    <name evidence="7" type="primary">LOC100837720</name>
    <name evidence="6" type="ORF">BRADI_4g25150v3</name>
</gene>
<dbReference type="GO" id="GO:0044183">
    <property type="term" value="F:protein folding chaperone"/>
    <property type="evidence" value="ECO:0000318"/>
    <property type="project" value="GO_Central"/>
</dbReference>
<accession>A0A0Q3ESW2</accession>
<evidence type="ECO:0000256" key="2">
    <source>
        <dbReference type="ARBA" id="ARBA00022737"/>
    </source>
</evidence>
<dbReference type="PANTHER" id="PTHR43572:SF58">
    <property type="entry name" value="CLP R DOMAIN-CONTAINING PROTEIN"/>
    <property type="match status" value="1"/>
</dbReference>
<dbReference type="AlphaFoldDB" id="A0A0Q3ESW2"/>
<dbReference type="PROSITE" id="PS51903">
    <property type="entry name" value="CLP_R"/>
    <property type="match status" value="1"/>
</dbReference>
<dbReference type="RefSeq" id="XP_003576297.1">
    <property type="nucleotide sequence ID" value="XM_003576249.4"/>
</dbReference>
<dbReference type="Proteomes" id="UP000008810">
    <property type="component" value="Chromosome 4"/>
</dbReference>
<dbReference type="InterPro" id="IPR027417">
    <property type="entry name" value="P-loop_NTPase"/>
</dbReference>
<feature type="region of interest" description="Disordered" evidence="4">
    <location>
        <begin position="179"/>
        <end position="212"/>
    </location>
</feature>
<feature type="region of interest" description="Disordered" evidence="4">
    <location>
        <begin position="119"/>
        <end position="139"/>
    </location>
</feature>
<dbReference type="Gramene" id="KQJ89372">
    <property type="protein sequence ID" value="KQJ89372"/>
    <property type="gene ID" value="BRADI_4g25150v3"/>
</dbReference>
<keyword evidence="8" id="KW-1185">Reference proteome</keyword>
<dbReference type="InterPro" id="IPR036628">
    <property type="entry name" value="Clp_N_dom_sf"/>
</dbReference>
<comment type="similarity">
    <text evidence="1">Belongs to the ClpA/ClpB family.</text>
</comment>
<feature type="domain" description="Clp R" evidence="5">
    <location>
        <begin position="9"/>
        <end position="183"/>
    </location>
</feature>
<dbReference type="InterPro" id="IPR051650">
    <property type="entry name" value="SL_signaling_regulator"/>
</dbReference>
<reference evidence="7" key="3">
    <citation type="submission" date="2018-08" db="UniProtKB">
        <authorList>
            <consortium name="EnsemblPlants"/>
        </authorList>
    </citation>
    <scope>IDENTIFICATION</scope>
    <source>
        <strain evidence="7">cv. Bd21</strain>
    </source>
</reference>
<dbReference type="InterPro" id="IPR058680">
    <property type="entry name" value="NBD_SMAX1-like"/>
</dbReference>
<evidence type="ECO:0000259" key="5">
    <source>
        <dbReference type="PROSITE" id="PS51903"/>
    </source>
</evidence>
<sequence length="841" mass="88915">MRAVPGCAVQQQALAAEAAAVVRNAVSLARRRGHAQVTPLHVATAMLSSSPAPAAPGPGLLRAACLRSSSHSHPLQCKALELCFNVALNRLPTSFHGHGGSPTAALSNALVAAFKRAQAHHRRGSGESSSPAPVLAGHGGGTKVELEQLVVSILDDPSVSRVMREAGFSSALVKANVAALERESPKPSPPSDHPHPSHYTATSTKKLNNGVGGGGIEDAMKVLECMASGQHRCIVAVSGSGGGHGDDGGSARAERAVKAVMDMVSKAELPQGQNYKQLACVQFVPLSVSSFRAAARGEVDARTGELRGLAREAQRAGKGLVVVVQDLAFAADFWAEAGKRPRAEDYYCPLEHAVMEVSGLVRHGGGRFWMLGFASEAVFSRCRAGRPSLADVWGIHPVVFPGDGGCCSSGGRSAGWPPLVVINGAGEMSPTWPEEPMSIIPPWLRRYHDPNLAAPPSSCGTDLQQLQDLWKPSMCSNGSSAAARHTSELTLSFSSPPSPSPVPAASDHNYYYSKQQPRQLLDPHQQLQLRATATTPSPPESTSAQSSSSGSGVCPLRPRFTELTAESLKTLCGALEGPLAPPRSRDLAPAIASVVLRRRSGVTTQRRRTAAAATWLVFRGDDGDGKKAMAMELARLVFGSYADFACLTISADHSVVGFPSSGEFVPATKTTFKRRRSRSPDDNVRHGCAQSIKLYEALRENPRRVIMVDGAEQLDIDNGCVKEAIANGRMRCSSSVGNVNGNGGDSVGLEDAIVVLSFDDSRPRVKSQRVLIDDEEEGGSGVGMEDGLAKKSPPRFSLDLNACVAGDEEEETGNLVEDDDVEIGDVVDGVFYFQLPRDLSH</sequence>
<dbReference type="PANTHER" id="PTHR43572">
    <property type="entry name" value="CHAPERONE PROTEIN CLPD, CHLOROPLASTIC"/>
    <property type="match status" value="1"/>
</dbReference>
<dbReference type="OrthoDB" id="750498at2759"/>
<dbReference type="Gene3D" id="3.40.50.300">
    <property type="entry name" value="P-loop containing nucleotide triphosphate hydrolases"/>
    <property type="match status" value="1"/>
</dbReference>
<reference evidence="6" key="2">
    <citation type="submission" date="2017-06" db="EMBL/GenBank/DDBJ databases">
        <title>WGS assembly of Brachypodium distachyon.</title>
        <authorList>
            <consortium name="The International Brachypodium Initiative"/>
            <person name="Lucas S."/>
            <person name="Harmon-Smith M."/>
            <person name="Lail K."/>
            <person name="Tice H."/>
            <person name="Grimwood J."/>
            <person name="Bruce D."/>
            <person name="Barry K."/>
            <person name="Shu S."/>
            <person name="Lindquist E."/>
            <person name="Wang M."/>
            <person name="Pitluck S."/>
            <person name="Vogel J.P."/>
            <person name="Garvin D.F."/>
            <person name="Mockler T.C."/>
            <person name="Schmutz J."/>
            <person name="Rokhsar D."/>
            <person name="Bevan M.W."/>
        </authorList>
    </citation>
    <scope>NUCLEOTIDE SEQUENCE</scope>
    <source>
        <strain evidence="6">Bd21</strain>
    </source>
</reference>
<dbReference type="EnsemblPlants" id="KQJ89372">
    <property type="protein sequence ID" value="KQJ89372"/>
    <property type="gene ID" value="BRADI_4g25150v3"/>
</dbReference>
<dbReference type="GeneID" id="100837720"/>
<keyword evidence="2 3" id="KW-0677">Repeat</keyword>
<evidence type="ECO:0000313" key="7">
    <source>
        <dbReference type="EnsemblPlants" id="KQJ89372"/>
    </source>
</evidence>
<feature type="region of interest" description="Disordered" evidence="4">
    <location>
        <begin position="530"/>
        <end position="555"/>
    </location>
</feature>
<protein>
    <recommendedName>
        <fullName evidence="5">Clp R domain-containing protein</fullName>
    </recommendedName>
</protein>
<dbReference type="Gene3D" id="1.10.1780.10">
    <property type="entry name" value="Clp, N-terminal domain"/>
    <property type="match status" value="1"/>
</dbReference>
<evidence type="ECO:0000313" key="8">
    <source>
        <dbReference type="Proteomes" id="UP000008810"/>
    </source>
</evidence>
<dbReference type="GO" id="GO:0005634">
    <property type="term" value="C:nucleus"/>
    <property type="evidence" value="ECO:0000318"/>
    <property type="project" value="GO_Central"/>
</dbReference>
<dbReference type="InterPro" id="IPR004176">
    <property type="entry name" value="Clp_R_N"/>
</dbReference>
<name>A0A0Q3ESW2_BRADI</name>
<reference evidence="6 7" key="1">
    <citation type="journal article" date="2010" name="Nature">
        <title>Genome sequencing and analysis of the model grass Brachypodium distachyon.</title>
        <authorList>
            <consortium name="International Brachypodium Initiative"/>
        </authorList>
    </citation>
    <scope>NUCLEOTIDE SEQUENCE [LARGE SCALE GENOMIC DNA]</scope>
    <source>
        <strain evidence="6 7">Bd21</strain>
    </source>
</reference>
<evidence type="ECO:0000256" key="1">
    <source>
        <dbReference type="ARBA" id="ARBA00008675"/>
    </source>
</evidence>
<dbReference type="EMBL" id="CM000883">
    <property type="protein sequence ID" value="KQJ89372.1"/>
    <property type="molecule type" value="Genomic_DNA"/>
</dbReference>
<dbReference type="FunCoup" id="A0A0Q3ESW2">
    <property type="interactions" value="817"/>
</dbReference>
<organism evidence="6">
    <name type="scientific">Brachypodium distachyon</name>
    <name type="common">Purple false brome</name>
    <name type="synonym">Trachynia distachya</name>
    <dbReference type="NCBI Taxonomy" id="15368"/>
    <lineage>
        <taxon>Eukaryota</taxon>
        <taxon>Viridiplantae</taxon>
        <taxon>Streptophyta</taxon>
        <taxon>Embryophyta</taxon>
        <taxon>Tracheophyta</taxon>
        <taxon>Spermatophyta</taxon>
        <taxon>Magnoliopsida</taxon>
        <taxon>Liliopsida</taxon>
        <taxon>Poales</taxon>
        <taxon>Poaceae</taxon>
        <taxon>BOP clade</taxon>
        <taxon>Pooideae</taxon>
        <taxon>Stipodae</taxon>
        <taxon>Brachypodieae</taxon>
        <taxon>Brachypodium</taxon>
    </lineage>
</organism>